<dbReference type="InterPro" id="IPR029059">
    <property type="entry name" value="AB_hydrolase_5"/>
</dbReference>
<evidence type="ECO:0000313" key="3">
    <source>
        <dbReference type="Proteomes" id="UP000237983"/>
    </source>
</evidence>
<gene>
    <name evidence="2" type="ORF">B0I08_103205</name>
</gene>
<keyword evidence="2" id="KW-0378">Hydrolase</keyword>
<dbReference type="EMBL" id="PVTL01000003">
    <property type="protein sequence ID" value="PRY68999.1"/>
    <property type="molecule type" value="Genomic_DNA"/>
</dbReference>
<dbReference type="Proteomes" id="UP000237983">
    <property type="component" value="Unassembled WGS sequence"/>
</dbReference>
<dbReference type="AlphaFoldDB" id="A0A2T0VFL3"/>
<proteinExistence type="predicted"/>
<evidence type="ECO:0000259" key="1">
    <source>
        <dbReference type="Pfam" id="PF12695"/>
    </source>
</evidence>
<feature type="domain" description="Alpha/beta hydrolase fold-5" evidence="1">
    <location>
        <begin position="64"/>
        <end position="231"/>
    </location>
</feature>
<organism evidence="2 3">
    <name type="scientific">Glaciihabitans tibetensis</name>
    <dbReference type="NCBI Taxonomy" id="1266600"/>
    <lineage>
        <taxon>Bacteria</taxon>
        <taxon>Bacillati</taxon>
        <taxon>Actinomycetota</taxon>
        <taxon>Actinomycetes</taxon>
        <taxon>Micrococcales</taxon>
        <taxon>Microbacteriaceae</taxon>
        <taxon>Glaciihabitans</taxon>
    </lineage>
</organism>
<evidence type="ECO:0000313" key="2">
    <source>
        <dbReference type="EMBL" id="PRY68999.1"/>
    </source>
</evidence>
<protein>
    <submittedName>
        <fullName evidence="2">Alpha/beta hydrolase family protein</fullName>
    </submittedName>
</protein>
<dbReference type="InterPro" id="IPR029058">
    <property type="entry name" value="AB_hydrolase_fold"/>
</dbReference>
<dbReference type="GO" id="GO:0016787">
    <property type="term" value="F:hydrolase activity"/>
    <property type="evidence" value="ECO:0007669"/>
    <property type="project" value="UniProtKB-KW"/>
</dbReference>
<keyword evidence="3" id="KW-1185">Reference proteome</keyword>
<reference evidence="2 3" key="1">
    <citation type="submission" date="2018-03" db="EMBL/GenBank/DDBJ databases">
        <title>Genomic Encyclopedia of Type Strains, Phase III (KMG-III): the genomes of soil and plant-associated and newly described type strains.</title>
        <authorList>
            <person name="Whitman W."/>
        </authorList>
    </citation>
    <scope>NUCLEOTIDE SEQUENCE [LARGE SCALE GENOMIC DNA]</scope>
    <source>
        <strain evidence="2 3">CGMCC 1.12484</strain>
    </source>
</reference>
<sequence>MLGFLVYASIPLTAEPAPLQAARDNPAFTLVETADSVVLSPAGSGSDDPAGSTTAENTAENTGLVLLTGARVDPAAYVSKLSGLAEAGITVVIARPILGFAIVEWRPISDFTALAPGVDTWVVGGHSLGGVRACQYLADQEAAGSQSAGAGTEVSGLVLFASYCAADVSGATLPVLSIAGTEDGLSTPAKIEAAAGRLPASASFIEIEGANHGGFGDYGAQPGDGTATANDADVTEAITAAVVEFVERD</sequence>
<accession>A0A2T0VFL3</accession>
<dbReference type="Pfam" id="PF12695">
    <property type="entry name" value="Abhydrolase_5"/>
    <property type="match status" value="1"/>
</dbReference>
<name>A0A2T0VFL3_9MICO</name>
<dbReference type="Gene3D" id="3.40.50.1820">
    <property type="entry name" value="alpha/beta hydrolase"/>
    <property type="match status" value="1"/>
</dbReference>
<comment type="caution">
    <text evidence="2">The sequence shown here is derived from an EMBL/GenBank/DDBJ whole genome shotgun (WGS) entry which is preliminary data.</text>
</comment>
<dbReference type="SUPFAM" id="SSF53474">
    <property type="entry name" value="alpha/beta-Hydrolases"/>
    <property type="match status" value="1"/>
</dbReference>